<dbReference type="AlphaFoldDB" id="A0ABD2KKW0"/>
<dbReference type="Proteomes" id="UP001620626">
    <property type="component" value="Unassembled WGS sequence"/>
</dbReference>
<name>A0ABD2KKW0_9BILA</name>
<proteinExistence type="predicted"/>
<keyword evidence="2" id="KW-1185">Reference proteome</keyword>
<accession>A0ABD2KKW0</accession>
<evidence type="ECO:0000313" key="2">
    <source>
        <dbReference type="Proteomes" id="UP001620626"/>
    </source>
</evidence>
<reference evidence="1 2" key="1">
    <citation type="submission" date="2024-10" db="EMBL/GenBank/DDBJ databases">
        <authorList>
            <person name="Kim D."/>
        </authorList>
    </citation>
    <scope>NUCLEOTIDE SEQUENCE [LARGE SCALE GENOMIC DNA]</scope>
    <source>
        <strain evidence="1">BH-2024</strain>
    </source>
</reference>
<gene>
    <name evidence="1" type="ORF">niasHT_025335</name>
</gene>
<organism evidence="1 2">
    <name type="scientific">Heterodera trifolii</name>
    <dbReference type="NCBI Taxonomy" id="157864"/>
    <lineage>
        <taxon>Eukaryota</taxon>
        <taxon>Metazoa</taxon>
        <taxon>Ecdysozoa</taxon>
        <taxon>Nematoda</taxon>
        <taxon>Chromadorea</taxon>
        <taxon>Rhabditida</taxon>
        <taxon>Tylenchina</taxon>
        <taxon>Tylenchomorpha</taxon>
        <taxon>Tylenchoidea</taxon>
        <taxon>Heteroderidae</taxon>
        <taxon>Heteroderinae</taxon>
        <taxon>Heterodera</taxon>
    </lineage>
</organism>
<dbReference type="EMBL" id="JBICBT010000735">
    <property type="protein sequence ID" value="KAL3103468.1"/>
    <property type="molecule type" value="Genomic_DNA"/>
</dbReference>
<evidence type="ECO:0000313" key="1">
    <source>
        <dbReference type="EMBL" id="KAL3103468.1"/>
    </source>
</evidence>
<comment type="caution">
    <text evidence="1">The sequence shown here is derived from an EMBL/GenBank/DDBJ whole genome shotgun (WGS) entry which is preliminary data.</text>
</comment>
<sequence length="94" mass="10642">MTVMGYLWETKSKANAGDKQLIKKYEKVIIPSIGNLSDEGYEVKVEKSGKGITLASEIDREIFESEMKRIIGEINDEFEGKGKSERKRHKGNCC</sequence>
<protein>
    <submittedName>
        <fullName evidence="1">Uncharacterized protein</fullName>
    </submittedName>
</protein>